<gene>
    <name evidence="1" type="ORF">CAEBREN_23578</name>
</gene>
<dbReference type="OMA" id="SKGWHES"/>
<reference evidence="2" key="1">
    <citation type="submission" date="2011-07" db="EMBL/GenBank/DDBJ databases">
        <authorList>
            <consortium name="Caenorhabditis brenneri Sequencing and Analysis Consortium"/>
            <person name="Wilson R.K."/>
        </authorList>
    </citation>
    <scope>NUCLEOTIDE SEQUENCE [LARGE SCALE GENOMIC DNA]</scope>
    <source>
        <strain evidence="2">PB2801</strain>
    </source>
</reference>
<dbReference type="HOGENOM" id="CLU_1361495_0_0_1"/>
<sequence length="201" mass="23721">MNVIGKIADFKYRLIGGNLRHQPLKAHKFGFVFLPNPCHPDYQDLALCEVTPTRIRVIKSDSREYRAAYIKIEKDLYTRAIAKFYRELYYSKSWYFENITLYQVEYHLYLRAEPGSFLIAAKANPGVSEIFLHYLDDNKRMLNLQIMYKFEAKRNCRVYKIFKSKGWHESLIDLIEYAQCHKMRSLGLKLTNGVRPFGTTA</sequence>
<evidence type="ECO:0008006" key="3">
    <source>
        <dbReference type="Google" id="ProtNLM"/>
    </source>
</evidence>
<accession>G0MW85</accession>
<name>G0MW85_CAEBE</name>
<protein>
    <recommendedName>
        <fullName evidence="3">SH2 domain-containing protein</fullName>
    </recommendedName>
</protein>
<proteinExistence type="predicted"/>
<dbReference type="EMBL" id="GL379816">
    <property type="protein sequence ID" value="EGT45864.1"/>
    <property type="molecule type" value="Genomic_DNA"/>
</dbReference>
<keyword evidence="2" id="KW-1185">Reference proteome</keyword>
<evidence type="ECO:0000313" key="1">
    <source>
        <dbReference type="EMBL" id="EGT45864.1"/>
    </source>
</evidence>
<organism evidence="2">
    <name type="scientific">Caenorhabditis brenneri</name>
    <name type="common">Nematode worm</name>
    <dbReference type="NCBI Taxonomy" id="135651"/>
    <lineage>
        <taxon>Eukaryota</taxon>
        <taxon>Metazoa</taxon>
        <taxon>Ecdysozoa</taxon>
        <taxon>Nematoda</taxon>
        <taxon>Chromadorea</taxon>
        <taxon>Rhabditida</taxon>
        <taxon>Rhabditina</taxon>
        <taxon>Rhabditomorpha</taxon>
        <taxon>Rhabditoidea</taxon>
        <taxon>Rhabditidae</taxon>
        <taxon>Peloderinae</taxon>
        <taxon>Caenorhabditis</taxon>
    </lineage>
</organism>
<dbReference type="SUPFAM" id="SSF55550">
    <property type="entry name" value="SH2 domain"/>
    <property type="match status" value="1"/>
</dbReference>
<dbReference type="eggNOG" id="ENOG502TKFH">
    <property type="taxonomic scope" value="Eukaryota"/>
</dbReference>
<dbReference type="InParanoid" id="G0MW85"/>
<dbReference type="AlphaFoldDB" id="G0MW85"/>
<dbReference type="InterPro" id="IPR036860">
    <property type="entry name" value="SH2_dom_sf"/>
</dbReference>
<dbReference type="Proteomes" id="UP000008068">
    <property type="component" value="Unassembled WGS sequence"/>
</dbReference>
<evidence type="ECO:0000313" key="2">
    <source>
        <dbReference type="Proteomes" id="UP000008068"/>
    </source>
</evidence>
<dbReference type="Gene3D" id="3.30.505.10">
    <property type="entry name" value="SH2 domain"/>
    <property type="match status" value="1"/>
</dbReference>